<dbReference type="Proteomes" id="UP000290545">
    <property type="component" value="Unassembled WGS sequence"/>
</dbReference>
<feature type="domain" description="Endoribonuclease YicC-like N-terminal" evidence="6">
    <location>
        <begin position="3"/>
        <end position="154"/>
    </location>
</feature>
<keyword evidence="9" id="KW-1185">Reference proteome</keyword>
<comment type="cofactor">
    <cofactor evidence="1">
        <name>a divalent metal cation</name>
        <dbReference type="ChEBI" id="CHEBI:60240"/>
    </cofactor>
</comment>
<dbReference type="AlphaFoldDB" id="A0A4Q1D229"/>
<keyword evidence="3" id="KW-0255">Endonuclease</keyword>
<keyword evidence="4" id="KW-0378">Hydrolase</keyword>
<dbReference type="Pfam" id="PF08340">
    <property type="entry name" value="YicC-like_C"/>
    <property type="match status" value="1"/>
</dbReference>
<gene>
    <name evidence="8" type="ORF">ESB13_19275</name>
</gene>
<dbReference type="NCBIfam" id="TIGR00255">
    <property type="entry name" value="YicC/YloC family endoribonuclease"/>
    <property type="match status" value="1"/>
</dbReference>
<protein>
    <submittedName>
        <fullName evidence="8">YicC family protein</fullName>
    </submittedName>
</protein>
<organism evidence="8 9">
    <name type="scientific">Filimonas effusa</name>
    <dbReference type="NCBI Taxonomy" id="2508721"/>
    <lineage>
        <taxon>Bacteria</taxon>
        <taxon>Pseudomonadati</taxon>
        <taxon>Bacteroidota</taxon>
        <taxon>Chitinophagia</taxon>
        <taxon>Chitinophagales</taxon>
        <taxon>Chitinophagaceae</taxon>
        <taxon>Filimonas</taxon>
    </lineage>
</organism>
<dbReference type="InterPro" id="IPR005229">
    <property type="entry name" value="YicC/YloC-like"/>
</dbReference>
<dbReference type="PANTHER" id="PTHR30636:SF3">
    <property type="entry name" value="UPF0701 PROTEIN YICC"/>
    <property type="match status" value="1"/>
</dbReference>
<evidence type="ECO:0000256" key="1">
    <source>
        <dbReference type="ARBA" id="ARBA00001968"/>
    </source>
</evidence>
<comment type="similarity">
    <text evidence="5">Belongs to the YicC/YloC family.</text>
</comment>
<evidence type="ECO:0000256" key="3">
    <source>
        <dbReference type="ARBA" id="ARBA00022759"/>
    </source>
</evidence>
<dbReference type="GO" id="GO:0004521">
    <property type="term" value="F:RNA endonuclease activity"/>
    <property type="evidence" value="ECO:0007669"/>
    <property type="project" value="InterPro"/>
</dbReference>
<dbReference type="OrthoDB" id="9771229at2"/>
<keyword evidence="2" id="KW-0540">Nuclease</keyword>
<dbReference type="Pfam" id="PF03755">
    <property type="entry name" value="YicC-like_N"/>
    <property type="match status" value="1"/>
</dbReference>
<evidence type="ECO:0000256" key="2">
    <source>
        <dbReference type="ARBA" id="ARBA00022722"/>
    </source>
</evidence>
<evidence type="ECO:0000313" key="8">
    <source>
        <dbReference type="EMBL" id="RXK81925.1"/>
    </source>
</evidence>
<evidence type="ECO:0000256" key="4">
    <source>
        <dbReference type="ARBA" id="ARBA00022801"/>
    </source>
</evidence>
<accession>A0A4Q1D229</accession>
<dbReference type="InterPro" id="IPR013527">
    <property type="entry name" value="YicC-like_N"/>
</dbReference>
<evidence type="ECO:0000259" key="6">
    <source>
        <dbReference type="Pfam" id="PF03755"/>
    </source>
</evidence>
<evidence type="ECO:0000313" key="9">
    <source>
        <dbReference type="Proteomes" id="UP000290545"/>
    </source>
</evidence>
<evidence type="ECO:0000259" key="7">
    <source>
        <dbReference type="Pfam" id="PF08340"/>
    </source>
</evidence>
<comment type="caution">
    <text evidence="8">The sequence shown here is derived from an EMBL/GenBank/DDBJ whole genome shotgun (WGS) entry which is preliminary data.</text>
</comment>
<dbReference type="GO" id="GO:0016787">
    <property type="term" value="F:hydrolase activity"/>
    <property type="evidence" value="ECO:0007669"/>
    <property type="project" value="UniProtKB-KW"/>
</dbReference>
<sequence length="291" mass="33331">MLYSMTGYGRAEQAIGEKTFLVELRSLNGKQFDLRLTLPALLKPFEFDVRTTLSEQLERGSVECIITLKQNGAAKPVAINTELVKAYYQPVAQLAKDLNIEMDNILSTLLKLPDVIAPTNEILNKEDWPRFEAILKEAIGQLMAHRVEEGKILEADMLQRIANIETQQAIVARLEPNRRAKIKEGLVKVMEEHVGKENYDPNRLEQELIYYIEKIDISEEQVRLTNHCDYFKTILKERDKSKGKKLSFILQEIGREINTTGSKAYDAQIQQSVVLMKDELEKAKEQVLNIL</sequence>
<dbReference type="RefSeq" id="WP_129005322.1">
    <property type="nucleotide sequence ID" value="NZ_SDHZ01000003.1"/>
</dbReference>
<dbReference type="PANTHER" id="PTHR30636">
    <property type="entry name" value="UPF0701 PROTEIN YICC"/>
    <property type="match status" value="1"/>
</dbReference>
<dbReference type="InterPro" id="IPR013551">
    <property type="entry name" value="YicC-like_C"/>
</dbReference>
<reference evidence="8 9" key="1">
    <citation type="submission" date="2019-01" db="EMBL/GenBank/DDBJ databases">
        <title>Filimonas sp. strain TTM-71.</title>
        <authorList>
            <person name="Chen W.-M."/>
        </authorList>
    </citation>
    <scope>NUCLEOTIDE SEQUENCE [LARGE SCALE GENOMIC DNA]</scope>
    <source>
        <strain evidence="8 9">TTM-71</strain>
    </source>
</reference>
<dbReference type="EMBL" id="SDHZ01000003">
    <property type="protein sequence ID" value="RXK81925.1"/>
    <property type="molecule type" value="Genomic_DNA"/>
</dbReference>
<feature type="domain" description="Endoribonuclease YicC-like C-terminal" evidence="7">
    <location>
        <begin position="173"/>
        <end position="290"/>
    </location>
</feature>
<name>A0A4Q1D229_9BACT</name>
<evidence type="ECO:0000256" key="5">
    <source>
        <dbReference type="ARBA" id="ARBA00035648"/>
    </source>
</evidence>
<proteinExistence type="inferred from homology"/>